<protein>
    <submittedName>
        <fullName evidence="4">Serine/arginine repetitive matrix protein 1-like</fullName>
    </submittedName>
</protein>
<accession>A0A6J1KKJ2</accession>
<keyword evidence="2" id="KW-1133">Transmembrane helix</keyword>
<feature type="region of interest" description="Disordered" evidence="1">
    <location>
        <begin position="181"/>
        <end position="402"/>
    </location>
</feature>
<dbReference type="KEGG" id="cmax:111494880"/>
<evidence type="ECO:0000313" key="4">
    <source>
        <dbReference type="RefSeq" id="XP_023000634.1"/>
    </source>
</evidence>
<keyword evidence="3" id="KW-1185">Reference proteome</keyword>
<evidence type="ECO:0000313" key="3">
    <source>
        <dbReference type="Proteomes" id="UP000504608"/>
    </source>
</evidence>
<feature type="compositionally biased region" description="Pro residues" evidence="1">
    <location>
        <begin position="355"/>
        <end position="367"/>
    </location>
</feature>
<dbReference type="OrthoDB" id="787201at2759"/>
<keyword evidence="2" id="KW-0472">Membrane</keyword>
<dbReference type="PANTHER" id="PTHR33098">
    <property type="entry name" value="COTTON FIBER (DUF761)"/>
    <property type="match status" value="1"/>
</dbReference>
<dbReference type="GeneID" id="111494880"/>
<feature type="region of interest" description="Disordered" evidence="1">
    <location>
        <begin position="531"/>
        <end position="553"/>
    </location>
</feature>
<dbReference type="PANTHER" id="PTHR33098:SF36">
    <property type="entry name" value="HYDROXYPROLINE-RICH GLYCOPROTEIN FAMILY PROTEIN"/>
    <property type="match status" value="1"/>
</dbReference>
<feature type="compositionally biased region" description="Pro residues" evidence="1">
    <location>
        <begin position="443"/>
        <end position="455"/>
    </location>
</feature>
<feature type="compositionally biased region" description="Pro residues" evidence="1">
    <location>
        <begin position="385"/>
        <end position="394"/>
    </location>
</feature>
<reference evidence="4" key="1">
    <citation type="submission" date="2025-08" db="UniProtKB">
        <authorList>
            <consortium name="RefSeq"/>
        </authorList>
    </citation>
    <scope>IDENTIFICATION</scope>
    <source>
        <tissue evidence="4">Young leaves</tissue>
    </source>
</reference>
<feature type="compositionally biased region" description="Basic and acidic residues" evidence="1">
    <location>
        <begin position="275"/>
        <end position="287"/>
    </location>
</feature>
<feature type="compositionally biased region" description="Pro residues" evidence="1">
    <location>
        <begin position="223"/>
        <end position="241"/>
    </location>
</feature>
<gene>
    <name evidence="4" type="primary">LOC111494880</name>
</gene>
<dbReference type="InterPro" id="IPR008480">
    <property type="entry name" value="DUF761_pln"/>
</dbReference>
<name>A0A6J1KKJ2_CUCMA</name>
<organism evidence="3 4">
    <name type="scientific">Cucurbita maxima</name>
    <name type="common">Pumpkin</name>
    <name type="synonym">Winter squash</name>
    <dbReference type="NCBI Taxonomy" id="3661"/>
    <lineage>
        <taxon>Eukaryota</taxon>
        <taxon>Viridiplantae</taxon>
        <taxon>Streptophyta</taxon>
        <taxon>Embryophyta</taxon>
        <taxon>Tracheophyta</taxon>
        <taxon>Spermatophyta</taxon>
        <taxon>Magnoliopsida</taxon>
        <taxon>eudicotyledons</taxon>
        <taxon>Gunneridae</taxon>
        <taxon>Pentapetalae</taxon>
        <taxon>rosids</taxon>
        <taxon>fabids</taxon>
        <taxon>Cucurbitales</taxon>
        <taxon>Cucurbitaceae</taxon>
        <taxon>Cucurbiteae</taxon>
        <taxon>Cucurbita</taxon>
    </lineage>
</organism>
<evidence type="ECO:0000256" key="2">
    <source>
        <dbReference type="SAM" id="Phobius"/>
    </source>
</evidence>
<feature type="compositionally biased region" description="Basic residues" evidence="1">
    <location>
        <begin position="251"/>
        <end position="263"/>
    </location>
</feature>
<feature type="region of interest" description="Disordered" evidence="1">
    <location>
        <begin position="432"/>
        <end position="493"/>
    </location>
</feature>
<evidence type="ECO:0000256" key="1">
    <source>
        <dbReference type="SAM" id="MobiDB-lite"/>
    </source>
</evidence>
<dbReference type="RefSeq" id="XP_023000634.1">
    <property type="nucleotide sequence ID" value="XM_023144866.1"/>
</dbReference>
<feature type="compositionally biased region" description="Basic and acidic residues" evidence="1">
    <location>
        <begin position="302"/>
        <end position="313"/>
    </location>
</feature>
<feature type="compositionally biased region" description="Basic and acidic residues" evidence="1">
    <location>
        <begin position="192"/>
        <end position="217"/>
    </location>
</feature>
<dbReference type="Pfam" id="PF05553">
    <property type="entry name" value="DUF761"/>
    <property type="match status" value="1"/>
</dbReference>
<feature type="region of interest" description="Disordered" evidence="1">
    <location>
        <begin position="105"/>
        <end position="137"/>
    </location>
</feature>
<keyword evidence="2" id="KW-0812">Transmembrane</keyword>
<feature type="compositionally biased region" description="Basic residues" evidence="1">
    <location>
        <begin position="324"/>
        <end position="333"/>
    </location>
</feature>
<dbReference type="AlphaFoldDB" id="A0A6J1KKJ2"/>
<sequence length="553" mass="62009">MEGDGNASPPFWLQSSNSFQQVHYNRRRRLSRASSFLLNSSAFLFVLLVIVLCFVLIVIPKCVQFASQLIRPQSVKKSWDSLNLVLVLFAIVCGFLSRNTGDDNRGFEDRSVSSRRRLKSNPTTPRQWDGYPDHRPNHYTVNRMRSSSSYPDLRLQESSLDAGDERWRFYDDTHVRNHRFASSDQLHRRHQARPELEREDSGAKSTGFDRSEVHEDVYSQPAIPSPPRVPPPRSPSPPPTLQTPASTTPKVVKRRPKRTHNVHSHTPDGAIDQQQKNDDSDVADFQRIHLPPLSPPSFYQESEQKSGKNEKKRGGAPKEIWSALRRRKKKQRQKSVESFEAIATLRASTSSLPLASPPPPPPLPPPVLQNLFPSKKGKAKKVQSEPPPESPPPTIVTSEPKPEIELQNHHLKPNDPPMELERLSSLNDEEYNTRIGCDSPFHLIPPPPPPPPPPLFRMHGDFDSAGSNSSTPRAISPEIDESEGDGPPAAGKMKVKQVSTTPIFCSSPDVNSKADKFIARFKADLKLQKMNSIKERSARKRSNLGRTAGPGPK</sequence>
<proteinExistence type="predicted"/>
<dbReference type="Proteomes" id="UP000504608">
    <property type="component" value="Unplaced"/>
</dbReference>
<feature type="transmembrane region" description="Helical" evidence="2">
    <location>
        <begin position="36"/>
        <end position="59"/>
    </location>
</feature>